<evidence type="ECO:0000256" key="1">
    <source>
        <dbReference type="SAM" id="MobiDB-lite"/>
    </source>
</evidence>
<dbReference type="EMBL" id="GG663748">
    <property type="protein sequence ID" value="EEH52555.1"/>
    <property type="molecule type" value="Genomic_DNA"/>
</dbReference>
<accession>C1N5T1</accession>
<reference evidence="2 3" key="1">
    <citation type="journal article" date="2009" name="Science">
        <title>Green evolution and dynamic adaptations revealed by genomes of the marine picoeukaryotes Micromonas.</title>
        <authorList>
            <person name="Worden A.Z."/>
            <person name="Lee J.H."/>
            <person name="Mock T."/>
            <person name="Rouze P."/>
            <person name="Simmons M.P."/>
            <person name="Aerts A.L."/>
            <person name="Allen A.E."/>
            <person name="Cuvelier M.L."/>
            <person name="Derelle E."/>
            <person name="Everett M.V."/>
            <person name="Foulon E."/>
            <person name="Grimwood J."/>
            <person name="Gundlach H."/>
            <person name="Henrissat B."/>
            <person name="Napoli C."/>
            <person name="McDonald S.M."/>
            <person name="Parker M.S."/>
            <person name="Rombauts S."/>
            <person name="Salamov A."/>
            <person name="Von Dassow P."/>
            <person name="Badger J.H."/>
            <person name="Coutinho P.M."/>
            <person name="Demir E."/>
            <person name="Dubchak I."/>
            <person name="Gentemann C."/>
            <person name="Eikrem W."/>
            <person name="Gready J.E."/>
            <person name="John U."/>
            <person name="Lanier W."/>
            <person name="Lindquist E.A."/>
            <person name="Lucas S."/>
            <person name="Mayer K.F."/>
            <person name="Moreau H."/>
            <person name="Not F."/>
            <person name="Otillar R."/>
            <person name="Panaud O."/>
            <person name="Pangilinan J."/>
            <person name="Paulsen I."/>
            <person name="Piegu B."/>
            <person name="Poliakov A."/>
            <person name="Robbens S."/>
            <person name="Schmutz J."/>
            <person name="Toulza E."/>
            <person name="Wyss T."/>
            <person name="Zelensky A."/>
            <person name="Zhou K."/>
            <person name="Armbrust E.V."/>
            <person name="Bhattacharya D."/>
            <person name="Goodenough U.W."/>
            <person name="Van de Peer Y."/>
            <person name="Grigoriev I.V."/>
        </authorList>
    </citation>
    <scope>NUCLEOTIDE SEQUENCE [LARGE SCALE GENOMIC DNA]</scope>
    <source>
        <strain evidence="2 3">CCMP1545</strain>
    </source>
</reference>
<feature type="compositionally biased region" description="Basic and acidic residues" evidence="1">
    <location>
        <begin position="412"/>
        <end position="429"/>
    </location>
</feature>
<name>C1N5T1_MICPC</name>
<feature type="compositionally biased region" description="Low complexity" evidence="1">
    <location>
        <begin position="394"/>
        <end position="405"/>
    </location>
</feature>
<evidence type="ECO:0000313" key="2">
    <source>
        <dbReference type="EMBL" id="EEH52555.1"/>
    </source>
</evidence>
<feature type="region of interest" description="Disordered" evidence="1">
    <location>
        <begin position="394"/>
        <end position="429"/>
    </location>
</feature>
<evidence type="ECO:0000313" key="3">
    <source>
        <dbReference type="Proteomes" id="UP000001876"/>
    </source>
</evidence>
<organism evidence="3">
    <name type="scientific">Micromonas pusilla (strain CCMP1545)</name>
    <name type="common">Picoplanktonic green alga</name>
    <dbReference type="NCBI Taxonomy" id="564608"/>
    <lineage>
        <taxon>Eukaryota</taxon>
        <taxon>Viridiplantae</taxon>
        <taxon>Chlorophyta</taxon>
        <taxon>Mamiellophyceae</taxon>
        <taxon>Mamiellales</taxon>
        <taxon>Mamiellaceae</taxon>
        <taxon>Micromonas</taxon>
    </lineage>
</organism>
<dbReference type="AlphaFoldDB" id="C1N5T1"/>
<protein>
    <submittedName>
        <fullName evidence="2">Predicted protein</fullName>
    </submittedName>
</protein>
<proteinExistence type="predicted"/>
<dbReference type="KEGG" id="mpp:MICPUCDRAFT_53027"/>
<dbReference type="GeneID" id="9688858"/>
<sequence length="738" mass="79831">MPLVHETHGVFVYRVVHGRKVACRTVPHVGEEHAFGDGRWTLSGGDMVAVDCVQPSLVGSNNGPFLRLTNGRGWVFERKYGEEVMEPIPVERGLWPYLVRAPTRGLRPRAQPTTRSEAEDSDVFLYEDDDVVYPHGYVVWADVRVVDATASPPVTFVRVQARSISHWSPYDRAGVGTTGWLFTLATDGDDAQLVPVGPSGDFNPRYQRQPLEVENGDRLDLSAVRAAATKRGLTETSHSLVARRVSFVKSLKDAGGAARGEAHVDVFFGTATVATRVQHPRLGKTQTFRRLCTMRDVERVFADPRNERVTGGGGGYRYRRRPFDVEDEAAAAAAEAATSGAMFAKLGIATRPTTKPSATLGSTGGGLLLPTPKGGGGGFGTLGTGMETLSLSLASSTSPLGSPSTNRAAPKTTDDDAWTPHDEEGSLRGELRELDAAIARLMTQRAILSSHLLDIETSSRERAQIDAMVDESETGFSASAAEASRTKRRGDPRTARGRGHVRVLSDVNDADDDFNRKCGGTDQFADVKFVSLFGEGDGWFIARDGGNSSWCGLPESLADRLWEAGRGDDDMRYAVCGPSGEYYCELPDGQKWCHDGAGDRFTSLIGKGTRKKTISRVAFGENDAWIVIFTNGACEWNGPVPEALVAAIRATDEAPTEVSLGSYGTFFVAFADGTYDHDLPDACGQCVYDLEEEGMTVTCVQLAPVDSEAGWLVRYSGAFFTFSRRSPYDRVGVVNAVP</sequence>
<dbReference type="RefSeq" id="XP_003063419.1">
    <property type="nucleotide sequence ID" value="XM_003063373.1"/>
</dbReference>
<feature type="region of interest" description="Disordered" evidence="1">
    <location>
        <begin position="474"/>
        <end position="497"/>
    </location>
</feature>
<keyword evidence="3" id="KW-1185">Reference proteome</keyword>
<dbReference type="OrthoDB" id="509720at2759"/>
<gene>
    <name evidence="2" type="ORF">MICPUCDRAFT_53027</name>
</gene>
<dbReference type="eggNOG" id="ENOG502SG3M">
    <property type="taxonomic scope" value="Eukaryota"/>
</dbReference>
<dbReference type="Proteomes" id="UP000001876">
    <property type="component" value="Unassembled WGS sequence"/>
</dbReference>